<dbReference type="EMBL" id="FP929127">
    <property type="protein sequence ID" value="CBX95955.1"/>
    <property type="molecule type" value="Genomic_DNA"/>
</dbReference>
<evidence type="ECO:0000313" key="7">
    <source>
        <dbReference type="Proteomes" id="UP000002668"/>
    </source>
</evidence>
<dbReference type="HOGENOM" id="CLU_033465_6_1_1"/>
<feature type="transmembrane region" description="Helical" evidence="5">
    <location>
        <begin position="128"/>
        <end position="149"/>
    </location>
</feature>
<accession>E4ZWH9</accession>
<dbReference type="InParanoid" id="E4ZWH9"/>
<keyword evidence="7" id="KW-1185">Reference proteome</keyword>
<dbReference type="PANTHER" id="PTHR31465:SF8">
    <property type="entry name" value="DOMAIN PROTEIN, PUTATIVE (AFU_ORTHOLOGUE AFUA_6G14140)-RELATED"/>
    <property type="match status" value="1"/>
</dbReference>
<evidence type="ECO:0000313" key="6">
    <source>
        <dbReference type="EMBL" id="CBX95955.1"/>
    </source>
</evidence>
<dbReference type="OMA" id="RHKAIKN"/>
<dbReference type="OrthoDB" id="4521223at2759"/>
<evidence type="ECO:0000256" key="5">
    <source>
        <dbReference type="SAM" id="Phobius"/>
    </source>
</evidence>
<feature type="transmembrane region" description="Helical" evidence="5">
    <location>
        <begin position="263"/>
        <end position="283"/>
    </location>
</feature>
<evidence type="ECO:0000256" key="2">
    <source>
        <dbReference type="ARBA" id="ARBA00022692"/>
    </source>
</evidence>
<reference evidence="7" key="1">
    <citation type="journal article" date="2011" name="Nat. Commun.">
        <title>Effector diversification within compartments of the Leptosphaeria maculans genome affected by Repeat-Induced Point mutations.</title>
        <authorList>
            <person name="Rouxel T."/>
            <person name="Grandaubert J."/>
            <person name="Hane J.K."/>
            <person name="Hoede C."/>
            <person name="van de Wouw A.P."/>
            <person name="Couloux A."/>
            <person name="Dominguez V."/>
            <person name="Anthouard V."/>
            <person name="Bally P."/>
            <person name="Bourras S."/>
            <person name="Cozijnsen A.J."/>
            <person name="Ciuffetti L.M."/>
            <person name="Degrave A."/>
            <person name="Dilmaghani A."/>
            <person name="Duret L."/>
            <person name="Fudal I."/>
            <person name="Goodwin S.B."/>
            <person name="Gout L."/>
            <person name="Glaser N."/>
            <person name="Linglin J."/>
            <person name="Kema G.H.J."/>
            <person name="Lapalu N."/>
            <person name="Lawrence C.B."/>
            <person name="May K."/>
            <person name="Meyer M."/>
            <person name="Ollivier B."/>
            <person name="Poulain J."/>
            <person name="Schoch C.L."/>
            <person name="Simon A."/>
            <person name="Spatafora J.W."/>
            <person name="Stachowiak A."/>
            <person name="Turgeon B.G."/>
            <person name="Tyler B.M."/>
            <person name="Vincent D."/>
            <person name="Weissenbach J."/>
            <person name="Amselem J."/>
            <person name="Quesneville H."/>
            <person name="Oliver R.P."/>
            <person name="Wincker P."/>
            <person name="Balesdent M.-H."/>
            <person name="Howlett B.J."/>
        </authorList>
    </citation>
    <scope>NUCLEOTIDE SEQUENCE [LARGE SCALE GENOMIC DNA]</scope>
    <source>
        <strain evidence="7">JN3 / isolate v23.1.3 / race Av1-4-5-6-7-8</strain>
    </source>
</reference>
<dbReference type="STRING" id="985895.E4ZWH9"/>
<keyword evidence="2 5" id="KW-0812">Transmembrane</keyword>
<proteinExistence type="predicted"/>
<dbReference type="AlphaFoldDB" id="E4ZWH9"/>
<protein>
    <submittedName>
        <fullName evidence="6">Similar to RTA1 domain protein</fullName>
    </submittedName>
</protein>
<feature type="transmembrane region" description="Helical" evidence="5">
    <location>
        <begin position="303"/>
        <end position="327"/>
    </location>
</feature>
<dbReference type="GO" id="GO:0005886">
    <property type="term" value="C:plasma membrane"/>
    <property type="evidence" value="ECO:0007669"/>
    <property type="project" value="TreeGrafter"/>
</dbReference>
<feature type="transmembrane region" description="Helical" evidence="5">
    <location>
        <begin position="170"/>
        <end position="195"/>
    </location>
</feature>
<dbReference type="VEuPathDB" id="FungiDB:LEMA_P031070.1"/>
<dbReference type="PANTHER" id="PTHR31465">
    <property type="entry name" value="PROTEIN RTA1-RELATED"/>
    <property type="match status" value="1"/>
</dbReference>
<keyword evidence="4 5" id="KW-0472">Membrane</keyword>
<evidence type="ECO:0000256" key="3">
    <source>
        <dbReference type="ARBA" id="ARBA00022989"/>
    </source>
</evidence>
<dbReference type="InterPro" id="IPR007568">
    <property type="entry name" value="RTA1"/>
</dbReference>
<feature type="transmembrane region" description="Helical" evidence="5">
    <location>
        <begin position="69"/>
        <end position="89"/>
    </location>
</feature>
<dbReference type="FunCoup" id="E4ZWH9">
    <property type="interactions" value="23"/>
</dbReference>
<evidence type="ECO:0000256" key="1">
    <source>
        <dbReference type="ARBA" id="ARBA00004141"/>
    </source>
</evidence>
<evidence type="ECO:0000256" key="4">
    <source>
        <dbReference type="ARBA" id="ARBA00023136"/>
    </source>
</evidence>
<dbReference type="GO" id="GO:0000324">
    <property type="term" value="C:fungal-type vacuole"/>
    <property type="evidence" value="ECO:0007669"/>
    <property type="project" value="TreeGrafter"/>
</dbReference>
<keyword evidence="3 5" id="KW-1133">Transmembrane helix</keyword>
<dbReference type="Pfam" id="PF04479">
    <property type="entry name" value="RTA1"/>
    <property type="match status" value="1"/>
</dbReference>
<name>E4ZWH9_LEPMJ</name>
<organism evidence="7">
    <name type="scientific">Leptosphaeria maculans (strain JN3 / isolate v23.1.3 / race Av1-4-5-6-7-8)</name>
    <name type="common">Blackleg fungus</name>
    <name type="synonym">Phoma lingam</name>
    <dbReference type="NCBI Taxonomy" id="985895"/>
    <lineage>
        <taxon>Eukaryota</taxon>
        <taxon>Fungi</taxon>
        <taxon>Dikarya</taxon>
        <taxon>Ascomycota</taxon>
        <taxon>Pezizomycotina</taxon>
        <taxon>Dothideomycetes</taxon>
        <taxon>Pleosporomycetidae</taxon>
        <taxon>Pleosporales</taxon>
        <taxon>Pleosporineae</taxon>
        <taxon>Leptosphaeriaceae</taxon>
        <taxon>Plenodomus</taxon>
        <taxon>Plenodomus lingam/Leptosphaeria maculans species complex</taxon>
    </lineage>
</organism>
<dbReference type="Proteomes" id="UP000002668">
    <property type="component" value="Genome"/>
</dbReference>
<feature type="transmembrane region" description="Helical" evidence="5">
    <location>
        <begin position="96"/>
        <end position="116"/>
    </location>
</feature>
<dbReference type="GeneID" id="13281905"/>
<dbReference type="eggNOG" id="ENOG502QU4U">
    <property type="taxonomic scope" value="Eukaryota"/>
</dbReference>
<feature type="transmembrane region" description="Helical" evidence="5">
    <location>
        <begin position="207"/>
        <end position="231"/>
    </location>
</feature>
<comment type="subcellular location">
    <subcellularLocation>
        <location evidence="1">Membrane</location>
        <topology evidence="1">Multi-pass membrane protein</topology>
    </subcellularLocation>
</comment>
<sequence length="337" mass="36718">MGRRSMMQSYEYGVYGQVALLATVALAVQAVVVQAAEDRPQGDFRKCLEVSPECPVYATLYGYTPNMGANAFLCALFGVCFISSVVIGIMTKTWTYTAALGVGTFLETAGYVGRVIMNGNPWNESGFKLQICCLVLGPSFVAAAVYLTLKHFVLYCGPEHSLLKANLYPWIFIGCDFGSIVLQAVGGGMAAAAGTKNVKLINAGNNLIVAGIAFQVLTMAVCGILVIIYIFRYRKARSNQASLNEKSSYQVDKEQGGVSLGKIKLFGAMITLAYTTILIRCIYRLPEMAGGWGNALMRNEKEFLLLDGMMLAIACVALTLFHPAYWFPPFAAFRRRK</sequence>
<gene>
    <name evidence="6" type="ORF">LEMA_P031070.1</name>
</gene>